<keyword evidence="1" id="KW-0812">Transmembrane</keyword>
<dbReference type="GO" id="GO:0016989">
    <property type="term" value="F:sigma factor antagonist activity"/>
    <property type="evidence" value="ECO:0007669"/>
    <property type="project" value="TreeGrafter"/>
</dbReference>
<dbReference type="EMBL" id="LVYD01000113">
    <property type="protein sequence ID" value="OQP57623.1"/>
    <property type="molecule type" value="Genomic_DNA"/>
</dbReference>
<comment type="caution">
    <text evidence="5">The sequence shown here is derived from an EMBL/GenBank/DDBJ whole genome shotgun (WGS) entry which is preliminary data.</text>
</comment>
<protein>
    <recommendedName>
        <fullName evidence="7">FecR protein domain-containing protein</fullName>
    </recommendedName>
</protein>
<feature type="transmembrane region" description="Helical" evidence="1">
    <location>
        <begin position="85"/>
        <end position="107"/>
    </location>
</feature>
<keyword evidence="1" id="KW-0472">Membrane</keyword>
<dbReference type="PANTHER" id="PTHR30273">
    <property type="entry name" value="PERIPLASMIC SIGNAL SENSOR AND SIGMA FACTOR ACTIVATOR FECR-RELATED"/>
    <property type="match status" value="1"/>
</dbReference>
<feature type="domain" description="FecR N-terminal" evidence="3">
    <location>
        <begin position="18"/>
        <end position="47"/>
    </location>
</feature>
<evidence type="ECO:0000256" key="1">
    <source>
        <dbReference type="SAM" id="Phobius"/>
    </source>
</evidence>
<dbReference type="InterPro" id="IPR032508">
    <property type="entry name" value="FecR_C"/>
</dbReference>
<proteinExistence type="predicted"/>
<evidence type="ECO:0000259" key="3">
    <source>
        <dbReference type="Pfam" id="PF16220"/>
    </source>
</evidence>
<dbReference type="PANTHER" id="PTHR30273:SF2">
    <property type="entry name" value="PROTEIN FECR"/>
    <property type="match status" value="1"/>
</dbReference>
<evidence type="ECO:0000313" key="6">
    <source>
        <dbReference type="Proteomes" id="UP000192796"/>
    </source>
</evidence>
<dbReference type="OrthoDB" id="1452822at2"/>
<dbReference type="InterPro" id="IPR006860">
    <property type="entry name" value="FecR"/>
</dbReference>
<dbReference type="Pfam" id="PF04773">
    <property type="entry name" value="FecR"/>
    <property type="match status" value="1"/>
</dbReference>
<dbReference type="InterPro" id="IPR032623">
    <property type="entry name" value="FecR_N"/>
</dbReference>
<keyword evidence="1" id="KW-1133">Transmembrane helix</keyword>
<feature type="domain" description="FecR protein" evidence="2">
    <location>
        <begin position="126"/>
        <end position="207"/>
    </location>
</feature>
<dbReference type="Pfam" id="PF16220">
    <property type="entry name" value="DUF4880"/>
    <property type="match status" value="1"/>
</dbReference>
<dbReference type="PIRSF" id="PIRSF018266">
    <property type="entry name" value="FecR"/>
    <property type="match status" value="1"/>
</dbReference>
<dbReference type="Gene3D" id="3.55.50.30">
    <property type="match status" value="1"/>
</dbReference>
<name>A0A1V9FGY6_9BACT</name>
<dbReference type="InterPro" id="IPR012373">
    <property type="entry name" value="Ferrdict_sens_TM"/>
</dbReference>
<sequence length="325" mass="36604">MIQIPEHILLLIEKQLKDQPSEAETEQLQQWRSANPAHETVFRQLEKIWQESGIILQEPAYDAERAWDKVDLRLDQGKKKGAIRLLTRLAVAACIAGILFIGGWMLFHNETPALRLVQAAQINTPVTLPDGSQVVLRKGATLSFPEKFTGNERAVSLTGEAWFNVQHDKAHPFRIQTSRAIFEDLGTSFTISTNDEQDELVVTSGKVLFTNKAATTEKQVVYPNQTSVLNAKGFETKALNNPNFLSWKTGQLTFDNTPIDLVTIALRDHYKVFIQPDSGLMKLPVTPTITAKFNQQPVEAVLEEIKLLANISYRKQNDTIILFKQ</sequence>
<dbReference type="Pfam" id="PF16344">
    <property type="entry name" value="FecR_C"/>
    <property type="match status" value="1"/>
</dbReference>
<dbReference type="Gene3D" id="2.60.120.1440">
    <property type="match status" value="1"/>
</dbReference>
<organism evidence="5 6">
    <name type="scientific">Niastella vici</name>
    <dbReference type="NCBI Taxonomy" id="1703345"/>
    <lineage>
        <taxon>Bacteria</taxon>
        <taxon>Pseudomonadati</taxon>
        <taxon>Bacteroidota</taxon>
        <taxon>Chitinophagia</taxon>
        <taxon>Chitinophagales</taxon>
        <taxon>Chitinophagaceae</taxon>
        <taxon>Niastella</taxon>
    </lineage>
</organism>
<evidence type="ECO:0000313" key="5">
    <source>
        <dbReference type="EMBL" id="OQP57623.1"/>
    </source>
</evidence>
<accession>A0A1V9FGY6</accession>
<reference evidence="5 6" key="1">
    <citation type="submission" date="2016-03" db="EMBL/GenBank/DDBJ databases">
        <title>Niastella vici sp. nov., isolated from farmland soil.</title>
        <authorList>
            <person name="Chen L."/>
            <person name="Wang D."/>
            <person name="Yang S."/>
            <person name="Wang G."/>
        </authorList>
    </citation>
    <scope>NUCLEOTIDE SEQUENCE [LARGE SCALE GENOMIC DNA]</scope>
    <source>
        <strain evidence="5 6">DJ57</strain>
    </source>
</reference>
<gene>
    <name evidence="5" type="ORF">A3860_08305</name>
</gene>
<evidence type="ECO:0008006" key="7">
    <source>
        <dbReference type="Google" id="ProtNLM"/>
    </source>
</evidence>
<dbReference type="STRING" id="1703345.A3860_08305"/>
<dbReference type="RefSeq" id="WP_081155524.1">
    <property type="nucleotide sequence ID" value="NZ_LVYD01000113.1"/>
</dbReference>
<keyword evidence="6" id="KW-1185">Reference proteome</keyword>
<evidence type="ECO:0000259" key="2">
    <source>
        <dbReference type="Pfam" id="PF04773"/>
    </source>
</evidence>
<feature type="domain" description="Protein FecR C-terminal" evidence="4">
    <location>
        <begin position="252"/>
        <end position="322"/>
    </location>
</feature>
<dbReference type="AlphaFoldDB" id="A0A1V9FGY6"/>
<dbReference type="Proteomes" id="UP000192796">
    <property type="component" value="Unassembled WGS sequence"/>
</dbReference>
<evidence type="ECO:0000259" key="4">
    <source>
        <dbReference type="Pfam" id="PF16344"/>
    </source>
</evidence>